<dbReference type="FunFam" id="1.20.120.1760:FF:000013">
    <property type="entry name" value="Inner membrane protein YnjF"/>
    <property type="match status" value="1"/>
</dbReference>
<sequence length="213" mass="23632">MLDRHLHPRIKPLLHQCVRLLDKPAITPDGLTLTGFAIGVLALPFLALGWYLPALMAILLNRFLDGLDGALARRRGLTDAGGFLDISLDFLFYALVPFGFILAAPEQNSLAGGWLLFAFIGTGSSFLAFAALAAKHPIDNPGYAHKSFYYLGGLTEGSETILLFVLSCLFPTHFPWFAWIFGALCWMTTFTRVWSGYLTLRGYEERQKSDRGQ</sequence>
<feature type="transmembrane region" description="Helical" evidence="3">
    <location>
        <begin position="114"/>
        <end position="135"/>
    </location>
</feature>
<accession>A0A7Z7YQ82</accession>
<feature type="transmembrane region" description="Helical" evidence="3">
    <location>
        <begin position="147"/>
        <end position="170"/>
    </location>
</feature>
<evidence type="ECO:0000256" key="3">
    <source>
        <dbReference type="SAM" id="Phobius"/>
    </source>
</evidence>
<keyword evidence="1 2" id="KW-0808">Transferase</keyword>
<dbReference type="GO" id="GO:0008654">
    <property type="term" value="P:phospholipid biosynthetic process"/>
    <property type="evidence" value="ECO:0007669"/>
    <property type="project" value="InterPro"/>
</dbReference>
<keyword evidence="3" id="KW-0812">Transmembrane</keyword>
<feature type="transmembrane region" description="Helical" evidence="3">
    <location>
        <begin position="36"/>
        <end position="60"/>
    </location>
</feature>
<dbReference type="Pfam" id="PF01066">
    <property type="entry name" value="CDP-OH_P_transf"/>
    <property type="match status" value="1"/>
</dbReference>
<feature type="transmembrane region" description="Helical" evidence="3">
    <location>
        <begin position="81"/>
        <end position="102"/>
    </location>
</feature>
<dbReference type="EMBL" id="SIZV01000003">
    <property type="protein sequence ID" value="TBR55547.1"/>
    <property type="molecule type" value="Genomic_DNA"/>
</dbReference>
<keyword evidence="3" id="KW-0472">Membrane</keyword>
<feature type="transmembrane region" description="Helical" evidence="3">
    <location>
        <begin position="176"/>
        <end position="200"/>
    </location>
</feature>
<dbReference type="InterPro" id="IPR000462">
    <property type="entry name" value="CDP-OH_P_trans"/>
</dbReference>
<comment type="caution">
    <text evidence="4">The sequence shown here is derived from an EMBL/GenBank/DDBJ whole genome shotgun (WGS) entry which is preliminary data.</text>
</comment>
<comment type="similarity">
    <text evidence="2">Belongs to the CDP-alcohol phosphatidyltransferase class-I family.</text>
</comment>
<evidence type="ECO:0000256" key="2">
    <source>
        <dbReference type="RuleBase" id="RU003750"/>
    </source>
</evidence>
<dbReference type="AlphaFoldDB" id="A0A7Z7YQ82"/>
<gene>
    <name evidence="4" type="ORF">EYS06_03255</name>
</gene>
<dbReference type="InterPro" id="IPR043130">
    <property type="entry name" value="CDP-OH_PTrfase_TM_dom"/>
</dbReference>
<dbReference type="InterPro" id="IPR048254">
    <property type="entry name" value="CDP_ALCOHOL_P_TRANSF_CS"/>
</dbReference>
<protein>
    <submittedName>
        <fullName evidence="4">CDP-alcohol phosphatidyltransferase family protein</fullName>
    </submittedName>
</protein>
<evidence type="ECO:0000256" key="1">
    <source>
        <dbReference type="ARBA" id="ARBA00022679"/>
    </source>
</evidence>
<dbReference type="GO" id="GO:0016780">
    <property type="term" value="F:phosphotransferase activity, for other substituted phosphate groups"/>
    <property type="evidence" value="ECO:0007669"/>
    <property type="project" value="InterPro"/>
</dbReference>
<keyword evidence="3" id="KW-1133">Transmembrane helix</keyword>
<dbReference type="RefSeq" id="WP_125059315.1">
    <property type="nucleotide sequence ID" value="NZ_CP034213.1"/>
</dbReference>
<name>A0A7Z7YQ82_ESCAL</name>
<reference evidence="4 5" key="1">
    <citation type="submission" date="2019-02" db="EMBL/GenBank/DDBJ databases">
        <title>Draft genome sequence of Escherichia albertii strain Mex-12/320a, isolated from an infant with diarrhea, harboring virulence genes associated with diarrheagenic strains of enteropathogenic E. coli.</title>
        <authorList>
            <person name="Maldonado-Puga S."/>
            <person name="Meza-Segura M."/>
            <person name="Zaidi M.B."/>
            <person name="Estrada-Garcia T."/>
        </authorList>
    </citation>
    <scope>NUCLEOTIDE SEQUENCE [LARGE SCALE GENOMIC DNA]</scope>
    <source>
        <strain evidence="4 5">Mex-12/320a</strain>
    </source>
</reference>
<dbReference type="Gene3D" id="1.20.120.1760">
    <property type="match status" value="1"/>
</dbReference>
<proteinExistence type="inferred from homology"/>
<evidence type="ECO:0000313" key="4">
    <source>
        <dbReference type="EMBL" id="TBR55547.1"/>
    </source>
</evidence>
<dbReference type="PROSITE" id="PS00379">
    <property type="entry name" value="CDP_ALCOHOL_P_TRANSF"/>
    <property type="match status" value="1"/>
</dbReference>
<dbReference type="GO" id="GO:0016020">
    <property type="term" value="C:membrane"/>
    <property type="evidence" value="ECO:0007669"/>
    <property type="project" value="InterPro"/>
</dbReference>
<evidence type="ECO:0000313" key="5">
    <source>
        <dbReference type="Proteomes" id="UP000292187"/>
    </source>
</evidence>
<dbReference type="Proteomes" id="UP000292187">
    <property type="component" value="Unassembled WGS sequence"/>
</dbReference>
<organism evidence="4 5">
    <name type="scientific">Escherichia albertii</name>
    <dbReference type="NCBI Taxonomy" id="208962"/>
    <lineage>
        <taxon>Bacteria</taxon>
        <taxon>Pseudomonadati</taxon>
        <taxon>Pseudomonadota</taxon>
        <taxon>Gammaproteobacteria</taxon>
        <taxon>Enterobacterales</taxon>
        <taxon>Enterobacteriaceae</taxon>
        <taxon>Escherichia</taxon>
    </lineage>
</organism>